<proteinExistence type="predicted"/>
<sequence>MKKRVIALLAAVILTLGLSLQGFAASGVNVSFVKSYMRGGQLSMQFSVSCLYSGTYSAELIDADGNPAAAWAPQPVETKQGEEGITATFVWNPAPAPEGRYNMIVTTVNIYGQTSAVSVPVVRGARAAGEAPAVYDYLGGSALAPKNAGLNPGYTTGVYLLEGSTKDGSGLLTVVKANSGEYVFELRSVNPEKEVRLSGRIYGGQFQADGQSAAFATSDDGITVSGSQLFDGLYKPVTTAVDVGREATAQFAQAVLGAKAEQAGEMTDGWFWPVTAGTRNLLVARDLSAVYENGSRVWGTPDSMLAGDKLISEFGDGAGIYVESADGTNSQAAEEPYYTPLVKVYPERGAILVGETVKIAVEVPGGLPYELTAVPSDRGIVTYQDRSLTASAPGAFTVKGSVTVDGVSKEYSFDLVVIEPHIAFTSVPPTLGKKSSQQLSAVVVGGSGQVSYSLSDDSLARLVEGSWIEGTSDGVVTLTATAGSLSATADIAVGTTKLYTDETEETPPEEQGFHFSWSAFFVGSGLALTTVMVYFLRKHNREMGINPDDDYRKKL</sequence>
<comment type="caution">
    <text evidence="2">The sequence shown here is derived from an EMBL/GenBank/DDBJ whole genome shotgun (WGS) entry which is preliminary data.</text>
</comment>
<evidence type="ECO:0000256" key="1">
    <source>
        <dbReference type="SAM" id="Phobius"/>
    </source>
</evidence>
<dbReference type="EMBL" id="VSSQ01003365">
    <property type="protein sequence ID" value="MPM20361.1"/>
    <property type="molecule type" value="Genomic_DNA"/>
</dbReference>
<gene>
    <name evidence="2" type="ORF">SDC9_66790</name>
</gene>
<keyword evidence="1" id="KW-0812">Transmembrane</keyword>
<dbReference type="AlphaFoldDB" id="A0A644XXG6"/>
<name>A0A644XXG6_9ZZZZ</name>
<protein>
    <submittedName>
        <fullName evidence="2">Uncharacterized protein</fullName>
    </submittedName>
</protein>
<accession>A0A644XXG6</accession>
<keyword evidence="1" id="KW-1133">Transmembrane helix</keyword>
<evidence type="ECO:0000313" key="2">
    <source>
        <dbReference type="EMBL" id="MPM20361.1"/>
    </source>
</evidence>
<keyword evidence="1" id="KW-0472">Membrane</keyword>
<reference evidence="2" key="1">
    <citation type="submission" date="2019-08" db="EMBL/GenBank/DDBJ databases">
        <authorList>
            <person name="Kucharzyk K."/>
            <person name="Murdoch R.W."/>
            <person name="Higgins S."/>
            <person name="Loffler F."/>
        </authorList>
    </citation>
    <scope>NUCLEOTIDE SEQUENCE</scope>
</reference>
<organism evidence="2">
    <name type="scientific">bioreactor metagenome</name>
    <dbReference type="NCBI Taxonomy" id="1076179"/>
    <lineage>
        <taxon>unclassified sequences</taxon>
        <taxon>metagenomes</taxon>
        <taxon>ecological metagenomes</taxon>
    </lineage>
</organism>
<feature type="transmembrane region" description="Helical" evidence="1">
    <location>
        <begin position="515"/>
        <end position="536"/>
    </location>
</feature>